<gene>
    <name evidence="2" type="ORF">H696_04020</name>
</gene>
<dbReference type="EMBL" id="KB932206">
    <property type="protein sequence ID" value="KCV69600.1"/>
    <property type="molecule type" value="Genomic_DNA"/>
</dbReference>
<dbReference type="GeneID" id="20528745"/>
<dbReference type="Pfam" id="PF11326">
    <property type="entry name" value="PANTS-like"/>
    <property type="match status" value="1"/>
</dbReference>
<dbReference type="RefSeq" id="XP_009496165.1">
    <property type="nucleotide sequence ID" value="XM_009497890.1"/>
</dbReference>
<dbReference type="InterPro" id="IPR021475">
    <property type="entry name" value="Pants/Emi1-like"/>
</dbReference>
<dbReference type="Proteomes" id="UP000030693">
    <property type="component" value="Unassembled WGS sequence"/>
</dbReference>
<name>A0A058Z5R8_FONAL</name>
<sequence length="177" mass="19935">MWPFSSKPAAEDTPVPGAHTGQSTASSPVAEQPVPAGDAAAPMVAEQSVAASASEMAQHTETLMQQLTKMAESESSQSLSCKHYFEMFFYCNKSYHKWKMYYVHGGLTNCDKEWDLVKSCFMVKYNHRENQLDRWNEVLAEKQKDVVVDTHPLTMRDSPPADFPPLNPPAYCERAHY</sequence>
<feature type="region of interest" description="Disordered" evidence="1">
    <location>
        <begin position="1"/>
        <end position="43"/>
    </location>
</feature>
<accession>A0A058Z5R8</accession>
<feature type="compositionally biased region" description="Polar residues" evidence="1">
    <location>
        <begin position="20"/>
        <end position="29"/>
    </location>
</feature>
<evidence type="ECO:0000256" key="1">
    <source>
        <dbReference type="SAM" id="MobiDB-lite"/>
    </source>
</evidence>
<evidence type="ECO:0000313" key="2">
    <source>
        <dbReference type="EMBL" id="KCV69600.1"/>
    </source>
</evidence>
<reference evidence="2" key="1">
    <citation type="submission" date="2013-04" db="EMBL/GenBank/DDBJ databases">
        <title>The Genome Sequence of Fonticula alba ATCC 38817.</title>
        <authorList>
            <consortium name="The Broad Institute Genomics Platform"/>
            <person name="Russ C."/>
            <person name="Cuomo C."/>
            <person name="Burger G."/>
            <person name="Gray M.W."/>
            <person name="Holland P.W.H."/>
            <person name="King N."/>
            <person name="Lang F.B.F."/>
            <person name="Roger A.J."/>
            <person name="Ruiz-Trillo I."/>
            <person name="Brown M."/>
            <person name="Walker B."/>
            <person name="Young S."/>
            <person name="Zeng Q."/>
            <person name="Gargeya S."/>
            <person name="Fitzgerald M."/>
            <person name="Haas B."/>
            <person name="Abouelleil A."/>
            <person name="Allen A.W."/>
            <person name="Alvarado L."/>
            <person name="Arachchi H.M."/>
            <person name="Berlin A.M."/>
            <person name="Chapman S.B."/>
            <person name="Gainer-Dewar J."/>
            <person name="Goldberg J."/>
            <person name="Griggs A."/>
            <person name="Gujja S."/>
            <person name="Hansen M."/>
            <person name="Howarth C."/>
            <person name="Imamovic A."/>
            <person name="Ireland A."/>
            <person name="Larimer J."/>
            <person name="McCowan C."/>
            <person name="Murphy C."/>
            <person name="Pearson M."/>
            <person name="Poon T.W."/>
            <person name="Priest M."/>
            <person name="Roberts A."/>
            <person name="Saif S."/>
            <person name="Shea T."/>
            <person name="Sisk P."/>
            <person name="Sykes S."/>
            <person name="Wortman J."/>
            <person name="Nusbaum C."/>
            <person name="Birren B."/>
        </authorList>
    </citation>
    <scope>NUCLEOTIDE SEQUENCE [LARGE SCALE GENOMIC DNA]</scope>
    <source>
        <strain evidence="2">ATCC 38817</strain>
    </source>
</reference>
<proteinExistence type="predicted"/>
<keyword evidence="3" id="KW-1185">Reference proteome</keyword>
<dbReference type="AlphaFoldDB" id="A0A058Z5R8"/>
<evidence type="ECO:0000313" key="3">
    <source>
        <dbReference type="Proteomes" id="UP000030693"/>
    </source>
</evidence>
<dbReference type="PANTHER" id="PTHR28052">
    <property type="entry name" value="UPF0545 PROTEIN C22ORF39"/>
    <property type="match status" value="1"/>
</dbReference>
<organism evidence="2">
    <name type="scientific">Fonticula alba</name>
    <name type="common">Slime mold</name>
    <dbReference type="NCBI Taxonomy" id="691883"/>
    <lineage>
        <taxon>Eukaryota</taxon>
        <taxon>Rotosphaerida</taxon>
        <taxon>Fonticulaceae</taxon>
        <taxon>Fonticula</taxon>
    </lineage>
</organism>
<dbReference type="PANTHER" id="PTHR28052:SF1">
    <property type="entry name" value="UPF0545 PROTEIN C22ORF39"/>
    <property type="match status" value="1"/>
</dbReference>
<protein>
    <submittedName>
        <fullName evidence="2">Uncharacterized protein</fullName>
    </submittedName>
</protein>